<comment type="caution">
    <text evidence="3">The sequence shown here is derived from an EMBL/GenBank/DDBJ whole genome shotgun (WGS) entry which is preliminary data.</text>
</comment>
<dbReference type="Gene3D" id="3.30.200.20">
    <property type="entry name" value="Phosphorylase Kinase, domain 1"/>
    <property type="match status" value="1"/>
</dbReference>
<dbReference type="GO" id="GO:0009088">
    <property type="term" value="P:threonine biosynthetic process"/>
    <property type="evidence" value="ECO:0007669"/>
    <property type="project" value="TreeGrafter"/>
</dbReference>
<dbReference type="GO" id="GO:0004413">
    <property type="term" value="F:homoserine kinase activity"/>
    <property type="evidence" value="ECO:0007669"/>
    <property type="project" value="TreeGrafter"/>
</dbReference>
<dbReference type="InterPro" id="IPR011009">
    <property type="entry name" value="Kinase-like_dom_sf"/>
</dbReference>
<evidence type="ECO:0000259" key="2">
    <source>
        <dbReference type="Pfam" id="PF01636"/>
    </source>
</evidence>
<dbReference type="PANTHER" id="PTHR21064">
    <property type="entry name" value="AMINOGLYCOSIDE PHOSPHOTRANSFERASE DOMAIN-CONTAINING PROTEIN-RELATED"/>
    <property type="match status" value="1"/>
</dbReference>
<dbReference type="SUPFAM" id="SSF56112">
    <property type="entry name" value="Protein kinase-like (PK-like)"/>
    <property type="match status" value="1"/>
</dbReference>
<evidence type="ECO:0000313" key="3">
    <source>
        <dbReference type="EMBL" id="RDI29057.1"/>
    </source>
</evidence>
<dbReference type="InterPro" id="IPR050249">
    <property type="entry name" value="Pseudomonas-type_ThrB"/>
</dbReference>
<feature type="domain" description="Aminoglycoside phosphotransferase" evidence="2">
    <location>
        <begin position="53"/>
        <end position="286"/>
    </location>
</feature>
<accession>A0A370FMU9</accession>
<dbReference type="PANTHER" id="PTHR21064:SF6">
    <property type="entry name" value="AMINOGLYCOSIDE PHOSPHOTRANSFERASE DOMAIN-CONTAINING PROTEIN"/>
    <property type="match status" value="1"/>
</dbReference>
<comment type="similarity">
    <text evidence="1">Belongs to the pseudomonas-type ThrB family.</text>
</comment>
<proteinExistence type="inferred from homology"/>
<sequence>MGGRKRTMAPSDLCDPELVPTHTTVAARSVAAWVQRHYGLAVEHCALIRRGLNDNYALRVAGGARHVARLYTLRPRGPFNVEFETALLAHLQGRGVGVAASVDTAAGSSHVRLQCPEGERALALFHHVDGAVPDALDEFAATGEALARLHAAARDYAGPPSLYPLDGHGMAGRTLAWLRAYPGLDARVLASYESLIDALLDELAAAEPMLTRVLCHGDTHGFNNHVVADDAGGKRAVFFDFDDAGPGFLAYDLGVMPWSYLFRKGLRETEDTLQERWAHYLAGYRAAGGVVTDADLAALPLFIQLRHLWNLGEAVGRLHHWGTSAAPEDWLRKQIEVMAAWQKLDLHPARTDTAAGPPV</sequence>
<organism evidence="3 4">
    <name type="scientific">Pseudacidovorax intermedius</name>
    <dbReference type="NCBI Taxonomy" id="433924"/>
    <lineage>
        <taxon>Bacteria</taxon>
        <taxon>Pseudomonadati</taxon>
        <taxon>Pseudomonadota</taxon>
        <taxon>Betaproteobacteria</taxon>
        <taxon>Burkholderiales</taxon>
        <taxon>Comamonadaceae</taxon>
        <taxon>Pseudacidovorax</taxon>
    </lineage>
</organism>
<keyword evidence="4" id="KW-1185">Reference proteome</keyword>
<dbReference type="Pfam" id="PF01636">
    <property type="entry name" value="APH"/>
    <property type="match status" value="1"/>
</dbReference>
<dbReference type="AlphaFoldDB" id="A0A370FMU9"/>
<reference evidence="3 4" key="1">
    <citation type="submission" date="2018-07" db="EMBL/GenBank/DDBJ databases">
        <title>Genomic Encyclopedia of Type Strains, Phase IV (KMG-IV): sequencing the most valuable type-strain genomes for metagenomic binning, comparative biology and taxonomic classification.</title>
        <authorList>
            <person name="Goeker M."/>
        </authorList>
    </citation>
    <scope>NUCLEOTIDE SEQUENCE [LARGE SCALE GENOMIC DNA]</scope>
    <source>
        <strain evidence="3 4">DSM 21352</strain>
    </source>
</reference>
<keyword evidence="3" id="KW-0808">Transferase</keyword>
<protein>
    <submittedName>
        <fullName evidence="3">Ser/Thr protein kinase RdoA (MazF antagonist)</fullName>
    </submittedName>
</protein>
<gene>
    <name evidence="3" type="ORF">DFR41_101813</name>
</gene>
<name>A0A370FMU9_9BURK</name>
<dbReference type="EMBL" id="QQAV01000001">
    <property type="protein sequence ID" value="RDI29057.1"/>
    <property type="molecule type" value="Genomic_DNA"/>
</dbReference>
<evidence type="ECO:0000313" key="4">
    <source>
        <dbReference type="Proteomes" id="UP000255265"/>
    </source>
</evidence>
<dbReference type="Proteomes" id="UP000255265">
    <property type="component" value="Unassembled WGS sequence"/>
</dbReference>
<keyword evidence="3" id="KW-0418">Kinase</keyword>
<dbReference type="STRING" id="433924.NS331_12370"/>
<evidence type="ECO:0000256" key="1">
    <source>
        <dbReference type="ARBA" id="ARBA00038240"/>
    </source>
</evidence>
<dbReference type="InterPro" id="IPR002575">
    <property type="entry name" value="Aminoglycoside_PTrfase"/>
</dbReference>
<dbReference type="Gene3D" id="3.90.1200.10">
    <property type="match status" value="1"/>
</dbReference>